<dbReference type="InterPro" id="IPR052345">
    <property type="entry name" value="Rad_response_metalloprotease"/>
</dbReference>
<dbReference type="PROSITE" id="PS50943">
    <property type="entry name" value="HTH_CROC1"/>
    <property type="match status" value="1"/>
</dbReference>
<dbReference type="PANTHER" id="PTHR43236">
    <property type="entry name" value="ANTITOXIN HIGA1"/>
    <property type="match status" value="1"/>
</dbReference>
<evidence type="ECO:0000313" key="3">
    <source>
        <dbReference type="EMBL" id="RJL18880.1"/>
    </source>
</evidence>
<feature type="domain" description="HTH cro/C1-type" evidence="2">
    <location>
        <begin position="80"/>
        <end position="135"/>
    </location>
</feature>
<evidence type="ECO:0000256" key="1">
    <source>
        <dbReference type="ARBA" id="ARBA00007227"/>
    </source>
</evidence>
<dbReference type="RefSeq" id="WP_119897284.1">
    <property type="nucleotide sequence ID" value="NZ_QNRC01000023.1"/>
</dbReference>
<dbReference type="EMBL" id="QZEW01000020">
    <property type="protein sequence ID" value="RJL18880.1"/>
    <property type="molecule type" value="Genomic_DNA"/>
</dbReference>
<evidence type="ECO:0000313" key="4">
    <source>
        <dbReference type="Proteomes" id="UP000283587"/>
    </source>
</evidence>
<organism evidence="3 4">
    <name type="scientific">Paracoccus siganidrum</name>
    <dbReference type="NCBI Taxonomy" id="1276757"/>
    <lineage>
        <taxon>Bacteria</taxon>
        <taxon>Pseudomonadati</taxon>
        <taxon>Pseudomonadota</taxon>
        <taxon>Alphaproteobacteria</taxon>
        <taxon>Rhodobacterales</taxon>
        <taxon>Paracoccaceae</taxon>
        <taxon>Paracoccus</taxon>
    </lineage>
</organism>
<dbReference type="InterPro" id="IPR001387">
    <property type="entry name" value="Cro/C1-type_HTH"/>
</dbReference>
<reference evidence="4" key="1">
    <citation type="submission" date="2018-09" db="EMBL/GenBank/DDBJ databases">
        <title>Paracoccus onubensis nov. sp. a moderate halophilic bacterium isolated from Gruta de las Maravillas (Aracena, Spain).</title>
        <authorList>
            <person name="Jurado V."/>
            <person name="Gutierrez-Patricio S."/>
            <person name="Gonzalez-Pimentel J.L."/>
            <person name="Miller A.Z."/>
            <person name="Laiz L."/>
            <person name="Saiz-Jimenez C."/>
        </authorList>
    </citation>
    <scope>NUCLEOTIDE SEQUENCE [LARGE SCALE GENOMIC DNA]</scope>
    <source>
        <strain evidence="4">DSM 26381</strain>
    </source>
</reference>
<accession>A0A419A9G9</accession>
<dbReference type="CDD" id="cd00093">
    <property type="entry name" value="HTH_XRE"/>
    <property type="match status" value="1"/>
</dbReference>
<dbReference type="PANTHER" id="PTHR43236:SF1">
    <property type="entry name" value="BLL7220 PROTEIN"/>
    <property type="match status" value="1"/>
</dbReference>
<dbReference type="InterPro" id="IPR010359">
    <property type="entry name" value="IrrE_HExxH"/>
</dbReference>
<protein>
    <submittedName>
        <fullName evidence="3">ImmA/IrrE family metallo-endopeptidase</fullName>
    </submittedName>
</protein>
<dbReference type="SMART" id="SM00530">
    <property type="entry name" value="HTH_XRE"/>
    <property type="match status" value="1"/>
</dbReference>
<keyword evidence="4" id="KW-1185">Reference proteome</keyword>
<dbReference type="InterPro" id="IPR010982">
    <property type="entry name" value="Lambda_DNA-bd_dom_sf"/>
</dbReference>
<proteinExistence type="inferred from homology"/>
<sequence>MIYSEKQYGISVAELAKLKGALARSEGKDFGQGWIRNVEIEGLRSVISDLEADISYYDLLNSGQVTFSKSFSLETLPSAMIQARIAAGMSQGDLAAALGIKPHLLRQYEDTGYLGVPLSRMIEICRVLNVHVSVSFELGQGPHSAVHCWESVEELIWQQFPVEEMARRGWFVAPEGADLVQCARSYFMDAAGPNFVTANHRKKSCAAGLPDEYALLAWQARVLELARTQKADTAEFTRDTSWLPDLAALAGRAEGSRQVRDLLAAKGIICVMEPNLPGVHLDGAAMLGEGGCPVIAMTLRHDRLDSFWFTLFHQLGHVFLHLFDGLRFDFFDAEEGRRSDAIERQAEQFALTNLMPGADWESCRSRRTPSAEAVRSDAERLGIHAAIIAGRIRRERNDYTILSDLVGPGLVRAGGTDPASREI</sequence>
<comment type="caution">
    <text evidence="3">The sequence shown here is derived from an EMBL/GenBank/DDBJ whole genome shotgun (WGS) entry which is preliminary data.</text>
</comment>
<gene>
    <name evidence="3" type="ORF">D3P05_06095</name>
</gene>
<name>A0A419A9G9_9RHOB</name>
<dbReference type="Pfam" id="PF06114">
    <property type="entry name" value="Peptidase_M78"/>
    <property type="match status" value="1"/>
</dbReference>
<dbReference type="Proteomes" id="UP000283587">
    <property type="component" value="Unassembled WGS sequence"/>
</dbReference>
<dbReference type="OrthoDB" id="9796786at2"/>
<dbReference type="GO" id="GO:0003677">
    <property type="term" value="F:DNA binding"/>
    <property type="evidence" value="ECO:0007669"/>
    <property type="project" value="InterPro"/>
</dbReference>
<evidence type="ECO:0000259" key="2">
    <source>
        <dbReference type="PROSITE" id="PS50943"/>
    </source>
</evidence>
<dbReference type="SUPFAM" id="SSF47413">
    <property type="entry name" value="lambda repressor-like DNA-binding domains"/>
    <property type="match status" value="1"/>
</dbReference>
<dbReference type="Gene3D" id="1.10.10.2910">
    <property type="match status" value="1"/>
</dbReference>
<comment type="similarity">
    <text evidence="1">Belongs to the short-chain fatty acyl-CoA assimilation regulator (ScfR) family.</text>
</comment>
<dbReference type="Gene3D" id="1.10.260.40">
    <property type="entry name" value="lambda repressor-like DNA-binding domains"/>
    <property type="match status" value="1"/>
</dbReference>
<dbReference type="AlphaFoldDB" id="A0A419A9G9"/>